<name>A0A6G8PXB4_9ACTN</name>
<dbReference type="AlphaFoldDB" id="A0A6G8PXB4"/>
<evidence type="ECO:0000313" key="3">
    <source>
        <dbReference type="EMBL" id="QIN78862.1"/>
    </source>
</evidence>
<evidence type="ECO:0000256" key="2">
    <source>
        <dbReference type="SAM" id="Phobius"/>
    </source>
</evidence>
<dbReference type="PANTHER" id="PTHR40278:SF1">
    <property type="entry name" value="DNA UTILIZATION PROTEIN HOFN"/>
    <property type="match status" value="1"/>
</dbReference>
<dbReference type="Proteomes" id="UP000502706">
    <property type="component" value="Chromosome"/>
</dbReference>
<dbReference type="PANTHER" id="PTHR40278">
    <property type="entry name" value="DNA UTILIZATION PROTEIN HOFN"/>
    <property type="match status" value="1"/>
</dbReference>
<feature type="region of interest" description="Disordered" evidence="1">
    <location>
        <begin position="213"/>
        <end position="257"/>
    </location>
</feature>
<reference evidence="3 4" key="1">
    <citation type="submission" date="2019-10" db="EMBL/GenBank/DDBJ databases">
        <title>Rubrobacter sp nov SCSIO 52915 isolated from a deep-sea sediment in the South China Sea.</title>
        <authorList>
            <person name="Chen R.W."/>
        </authorList>
    </citation>
    <scope>NUCLEOTIDE SEQUENCE [LARGE SCALE GENOMIC DNA]</scope>
    <source>
        <strain evidence="3 4">SCSIO 52915</strain>
    </source>
</reference>
<organism evidence="3 4">
    <name type="scientific">Rubrobacter marinus</name>
    <dbReference type="NCBI Taxonomy" id="2653852"/>
    <lineage>
        <taxon>Bacteria</taxon>
        <taxon>Bacillati</taxon>
        <taxon>Actinomycetota</taxon>
        <taxon>Rubrobacteria</taxon>
        <taxon>Rubrobacterales</taxon>
        <taxon>Rubrobacteraceae</taxon>
        <taxon>Rubrobacter</taxon>
    </lineage>
</organism>
<protein>
    <submittedName>
        <fullName evidence="3">Uncharacterized protein</fullName>
    </submittedName>
</protein>
<feature type="transmembrane region" description="Helical" evidence="2">
    <location>
        <begin position="27"/>
        <end position="51"/>
    </location>
</feature>
<dbReference type="InterPro" id="IPR052534">
    <property type="entry name" value="Extracell_DNA_Util/SecSys_Comp"/>
</dbReference>
<keyword evidence="4" id="KW-1185">Reference proteome</keyword>
<keyword evidence="2" id="KW-1133">Transmembrane helix</keyword>
<dbReference type="KEGG" id="rmar:GBA65_10385"/>
<dbReference type="RefSeq" id="WP_166396528.1">
    <property type="nucleotide sequence ID" value="NZ_CP045121.1"/>
</dbReference>
<sequence length="257" mass="28278">MRRINLLPADERRGRRPGLPSASRGGIIGALLIAGALLVLVMIGLYLLYFIRLGSEQDRIAAVDGDIAQQQARIQELEPYADLQARLDAKKPIADGIYRTRFPWDEFLQGLAFVIPDATALDSFVGQATPVNIQTPPVEPPNVQNLEPPGAITFTGVAEPEYQNVSDFMVRMNNLRFLANTRLTTAELDRETFASEAITFEVAAELVTRVGDDGNEVRLEDGEPDEGEDDTGAPIEDQQASRAGRDDFSEVEYQYGP</sequence>
<keyword evidence="2" id="KW-0812">Transmembrane</keyword>
<evidence type="ECO:0000313" key="4">
    <source>
        <dbReference type="Proteomes" id="UP000502706"/>
    </source>
</evidence>
<feature type="compositionally biased region" description="Acidic residues" evidence="1">
    <location>
        <begin position="222"/>
        <end position="231"/>
    </location>
</feature>
<gene>
    <name evidence="3" type="ORF">GBA65_10385</name>
</gene>
<evidence type="ECO:0000256" key="1">
    <source>
        <dbReference type="SAM" id="MobiDB-lite"/>
    </source>
</evidence>
<dbReference type="EMBL" id="CP045121">
    <property type="protein sequence ID" value="QIN78862.1"/>
    <property type="molecule type" value="Genomic_DNA"/>
</dbReference>
<proteinExistence type="predicted"/>
<keyword evidence="2" id="KW-0472">Membrane</keyword>
<accession>A0A6G8PXB4</accession>